<dbReference type="AlphaFoldDB" id="A0A2P6MP52"/>
<feature type="compositionally biased region" description="Basic residues" evidence="1">
    <location>
        <begin position="73"/>
        <end position="84"/>
    </location>
</feature>
<evidence type="ECO:0000313" key="3">
    <source>
        <dbReference type="Proteomes" id="UP000241769"/>
    </source>
</evidence>
<comment type="caution">
    <text evidence="2">The sequence shown here is derived from an EMBL/GenBank/DDBJ whole genome shotgun (WGS) entry which is preliminary data.</text>
</comment>
<sequence>MDTITTRFLSLSQSIGKAERTINCIKTHRQEDEIMRYLREEIRDHFLMPPPRCVPIHGKIGKRSEKKATQTSKRGRRVQHLALR</sequence>
<accession>A0A2P6MP52</accession>
<evidence type="ECO:0000256" key="1">
    <source>
        <dbReference type="SAM" id="MobiDB-lite"/>
    </source>
</evidence>
<dbReference type="InParanoid" id="A0A2P6MP52"/>
<organism evidence="2 3">
    <name type="scientific">Planoprotostelium fungivorum</name>
    <dbReference type="NCBI Taxonomy" id="1890364"/>
    <lineage>
        <taxon>Eukaryota</taxon>
        <taxon>Amoebozoa</taxon>
        <taxon>Evosea</taxon>
        <taxon>Variosea</taxon>
        <taxon>Cavosteliida</taxon>
        <taxon>Cavosteliaceae</taxon>
        <taxon>Planoprotostelium</taxon>
    </lineage>
</organism>
<protein>
    <submittedName>
        <fullName evidence="2">Uncharacterized protein</fullName>
    </submittedName>
</protein>
<keyword evidence="3" id="KW-1185">Reference proteome</keyword>
<reference evidence="2 3" key="1">
    <citation type="journal article" date="2018" name="Genome Biol. Evol.">
        <title>Multiple Roots of Fruiting Body Formation in Amoebozoa.</title>
        <authorList>
            <person name="Hillmann F."/>
            <person name="Forbes G."/>
            <person name="Novohradska S."/>
            <person name="Ferling I."/>
            <person name="Riege K."/>
            <person name="Groth M."/>
            <person name="Westermann M."/>
            <person name="Marz M."/>
            <person name="Spaller T."/>
            <person name="Winckler T."/>
            <person name="Schaap P."/>
            <person name="Glockner G."/>
        </authorList>
    </citation>
    <scope>NUCLEOTIDE SEQUENCE [LARGE SCALE GENOMIC DNA]</scope>
    <source>
        <strain evidence="2 3">Jena</strain>
    </source>
</reference>
<name>A0A2P6MP52_9EUKA</name>
<dbReference type="EMBL" id="MDYQ01000599">
    <property type="protein sequence ID" value="PRP73498.1"/>
    <property type="molecule type" value="Genomic_DNA"/>
</dbReference>
<proteinExistence type="predicted"/>
<evidence type="ECO:0000313" key="2">
    <source>
        <dbReference type="EMBL" id="PRP73498.1"/>
    </source>
</evidence>
<feature type="region of interest" description="Disordered" evidence="1">
    <location>
        <begin position="53"/>
        <end position="84"/>
    </location>
</feature>
<dbReference type="Proteomes" id="UP000241769">
    <property type="component" value="Unassembled WGS sequence"/>
</dbReference>
<gene>
    <name evidence="2" type="ORF">PROFUN_02507</name>
</gene>